<gene>
    <name evidence="1" type="ORF">Q5H92_05380</name>
</gene>
<name>A0ABT9A8T1_9BACT</name>
<keyword evidence="2" id="KW-1185">Reference proteome</keyword>
<protein>
    <submittedName>
        <fullName evidence="1">Uncharacterized protein</fullName>
    </submittedName>
</protein>
<comment type="caution">
    <text evidence="1">The sequence shown here is derived from an EMBL/GenBank/DDBJ whole genome shotgun (WGS) entry which is preliminary data.</text>
</comment>
<accession>A0ABT9A8T1</accession>
<proteinExistence type="predicted"/>
<reference evidence="1" key="1">
    <citation type="submission" date="2023-07" db="EMBL/GenBank/DDBJ databases">
        <authorList>
            <person name="Kim M.K."/>
        </authorList>
    </citation>
    <scope>NUCLEOTIDE SEQUENCE</scope>
    <source>
        <strain evidence="1">M29</strain>
    </source>
</reference>
<dbReference type="EMBL" id="JAUQSX010000002">
    <property type="protein sequence ID" value="MDO7845779.1"/>
    <property type="molecule type" value="Genomic_DNA"/>
</dbReference>
<sequence>MKKQRRWFGLMKAVGWLALSGVLALLGSIALSMLSLASEPAPAPAAAQWAADSATVRVAAGPQYARSGVWQFFWGTHYRAIWNAPVTAPVLRLASPERDSLVPLRAGGSYQSRTLRMSTAKGHQFVLRSVDKDMSAALPVGWKRNLLQRLMKDQTSATLPYGAYVAARLAAAAGVYHANPRLVYLPNDPHLGKFRTTYANALYLLEERAEGNQEHKRSFGNSPAIVNSQHLLTMLRKRPNTQVSPRDFLRARLLDMWLGDWSRREDQWRWASFPGSGGTRFRPIPRDRDQAFFLFDDGAITRVLSWFLLKFQSFHATIRLGNVDALTTTARNLDRTLLAPLNADDFQAEADSLQKRLSDVVIDEALKAGPAETRVGIAAYLAPLLRARRGQLAAVAQRYFEILNAEAWVVGTDKNERFEVTNAGPGRLRVQLLAQRPHRPDSLLSERVYDRQTTKILNLYGLAGNDTFRIAADAAVGIKVGIYGGLGQNQVSLHSLPVDKESENEPLSDFTLFTNAAPAPDRQAARLATHPDPHPELTANALGWVKRYNLRS</sequence>
<dbReference type="RefSeq" id="WP_305010467.1">
    <property type="nucleotide sequence ID" value="NZ_JAUQSX010000002.1"/>
</dbReference>
<evidence type="ECO:0000313" key="1">
    <source>
        <dbReference type="EMBL" id="MDO7845779.1"/>
    </source>
</evidence>
<evidence type="ECO:0000313" key="2">
    <source>
        <dbReference type="Proteomes" id="UP001167796"/>
    </source>
</evidence>
<dbReference type="Proteomes" id="UP001167796">
    <property type="component" value="Unassembled WGS sequence"/>
</dbReference>
<organism evidence="1 2">
    <name type="scientific">Hymenobacter mellowenesis</name>
    <dbReference type="NCBI Taxonomy" id="3063995"/>
    <lineage>
        <taxon>Bacteria</taxon>
        <taxon>Pseudomonadati</taxon>
        <taxon>Bacteroidota</taxon>
        <taxon>Cytophagia</taxon>
        <taxon>Cytophagales</taxon>
        <taxon>Hymenobacteraceae</taxon>
        <taxon>Hymenobacter</taxon>
    </lineage>
</organism>